<comment type="caution">
    <text evidence="1">The sequence shown here is derived from an EMBL/GenBank/DDBJ whole genome shotgun (WGS) entry which is preliminary data.</text>
</comment>
<protein>
    <submittedName>
        <fullName evidence="1">Jg2365 protein</fullName>
    </submittedName>
</protein>
<dbReference type="AlphaFoldDB" id="A0A8S4SFC2"/>
<proteinExistence type="predicted"/>
<evidence type="ECO:0000313" key="2">
    <source>
        <dbReference type="Proteomes" id="UP000838756"/>
    </source>
</evidence>
<reference evidence="1" key="1">
    <citation type="submission" date="2022-03" db="EMBL/GenBank/DDBJ databases">
        <authorList>
            <person name="Lindestad O."/>
        </authorList>
    </citation>
    <scope>NUCLEOTIDE SEQUENCE</scope>
</reference>
<sequence length="124" mass="14118">MTYGSETLLLTIGLIRRLRVTERTMERAMSGVSLRDQIRNVEIRRRTRVTDIAQRVAKLNNVSFALVSAALVYPQRGGQTTLRTSQVTCGTKLLPKRPMFSSGRLPVDMMMMMKKILYIVKTVK</sequence>
<gene>
    <name evidence="1" type="primary">jg2365</name>
    <name evidence="1" type="ORF">PAEG_LOCUS23702</name>
</gene>
<dbReference type="OrthoDB" id="7384832at2759"/>
<dbReference type="EMBL" id="CAKXAJ010026164">
    <property type="protein sequence ID" value="CAH2260321.1"/>
    <property type="molecule type" value="Genomic_DNA"/>
</dbReference>
<name>A0A8S4SFC2_9NEOP</name>
<dbReference type="Proteomes" id="UP000838756">
    <property type="component" value="Unassembled WGS sequence"/>
</dbReference>
<organism evidence="1 2">
    <name type="scientific">Pararge aegeria aegeria</name>
    <dbReference type="NCBI Taxonomy" id="348720"/>
    <lineage>
        <taxon>Eukaryota</taxon>
        <taxon>Metazoa</taxon>
        <taxon>Ecdysozoa</taxon>
        <taxon>Arthropoda</taxon>
        <taxon>Hexapoda</taxon>
        <taxon>Insecta</taxon>
        <taxon>Pterygota</taxon>
        <taxon>Neoptera</taxon>
        <taxon>Endopterygota</taxon>
        <taxon>Lepidoptera</taxon>
        <taxon>Glossata</taxon>
        <taxon>Ditrysia</taxon>
        <taxon>Papilionoidea</taxon>
        <taxon>Nymphalidae</taxon>
        <taxon>Satyrinae</taxon>
        <taxon>Satyrini</taxon>
        <taxon>Parargina</taxon>
        <taxon>Pararge</taxon>
    </lineage>
</organism>
<accession>A0A8S4SFC2</accession>
<keyword evidence="2" id="KW-1185">Reference proteome</keyword>
<evidence type="ECO:0000313" key="1">
    <source>
        <dbReference type="EMBL" id="CAH2260321.1"/>
    </source>
</evidence>